<reference evidence="2 3" key="1">
    <citation type="journal article" date="2019" name="G3 (Bethesda)">
        <title>Sequencing of a Wild Apple (Malus baccata) Genome Unravels the Differences Between Cultivated and Wild Apple Species Regarding Disease Resistance and Cold Tolerance.</title>
        <authorList>
            <person name="Chen X."/>
        </authorList>
    </citation>
    <scope>NUCLEOTIDE SEQUENCE [LARGE SCALE GENOMIC DNA]</scope>
    <source>
        <strain evidence="3">cv. Shandingzi</strain>
        <tissue evidence="2">Leaves</tissue>
    </source>
</reference>
<evidence type="ECO:0000256" key="1">
    <source>
        <dbReference type="SAM" id="Phobius"/>
    </source>
</evidence>
<dbReference type="Proteomes" id="UP000315295">
    <property type="component" value="Unassembled WGS sequence"/>
</dbReference>
<dbReference type="AlphaFoldDB" id="A0A540L4Z9"/>
<protein>
    <submittedName>
        <fullName evidence="2">Uncharacterized protein</fullName>
    </submittedName>
</protein>
<dbReference type="EMBL" id="VIEB01000761">
    <property type="protein sequence ID" value="TQD81554.1"/>
    <property type="molecule type" value="Genomic_DNA"/>
</dbReference>
<keyword evidence="3" id="KW-1185">Reference proteome</keyword>
<name>A0A540L4Z9_MALBA</name>
<keyword evidence="1" id="KW-0472">Membrane</keyword>
<organism evidence="2 3">
    <name type="scientific">Malus baccata</name>
    <name type="common">Siberian crab apple</name>
    <name type="synonym">Pyrus baccata</name>
    <dbReference type="NCBI Taxonomy" id="106549"/>
    <lineage>
        <taxon>Eukaryota</taxon>
        <taxon>Viridiplantae</taxon>
        <taxon>Streptophyta</taxon>
        <taxon>Embryophyta</taxon>
        <taxon>Tracheophyta</taxon>
        <taxon>Spermatophyta</taxon>
        <taxon>Magnoliopsida</taxon>
        <taxon>eudicotyledons</taxon>
        <taxon>Gunneridae</taxon>
        <taxon>Pentapetalae</taxon>
        <taxon>rosids</taxon>
        <taxon>fabids</taxon>
        <taxon>Rosales</taxon>
        <taxon>Rosaceae</taxon>
        <taxon>Amygdaloideae</taxon>
        <taxon>Maleae</taxon>
        <taxon>Malus</taxon>
    </lineage>
</organism>
<proteinExistence type="predicted"/>
<evidence type="ECO:0000313" key="3">
    <source>
        <dbReference type="Proteomes" id="UP000315295"/>
    </source>
</evidence>
<gene>
    <name evidence="2" type="ORF">C1H46_032886</name>
</gene>
<keyword evidence="1" id="KW-1133">Transmembrane helix</keyword>
<evidence type="ECO:0000313" key="2">
    <source>
        <dbReference type="EMBL" id="TQD81554.1"/>
    </source>
</evidence>
<sequence>MKVESKSISYHAFSLSFSMSLFSSAEQGEREQSASTWYQSSDLEPTAWNPFLIAYLALLSSTHLQHLMLSLRLPHLPGEQIREVKMIPRSMWRRCANSSSTRDKEKESKWWALGKIEERNRPPPLPACCAEETSREECKLHNQGTLIFLTQNCKLVRDQSYGKSTRSSISKTRFAFLNSTLSGFYCAILVMFIRCLFVCLFLCEFMLETLRTMFDLSVGEGGREG</sequence>
<feature type="transmembrane region" description="Helical" evidence="1">
    <location>
        <begin position="183"/>
        <end position="207"/>
    </location>
</feature>
<keyword evidence="1" id="KW-0812">Transmembrane</keyword>
<comment type="caution">
    <text evidence="2">The sequence shown here is derived from an EMBL/GenBank/DDBJ whole genome shotgun (WGS) entry which is preliminary data.</text>
</comment>
<accession>A0A540L4Z9</accession>